<dbReference type="GO" id="GO:0006260">
    <property type="term" value="P:DNA replication"/>
    <property type="evidence" value="ECO:0007669"/>
    <property type="project" value="InterPro"/>
</dbReference>
<dbReference type="Gene3D" id="2.40.50.140">
    <property type="entry name" value="Nucleic acid-binding proteins"/>
    <property type="match status" value="1"/>
</dbReference>
<evidence type="ECO:0000313" key="5">
    <source>
        <dbReference type="EMBL" id="ASD48460.1"/>
    </source>
</evidence>
<keyword evidence="1 2" id="KW-0238">DNA-binding</keyword>
<dbReference type="SUPFAM" id="SSF50249">
    <property type="entry name" value="Nucleic acid-binding proteins"/>
    <property type="match status" value="1"/>
</dbReference>
<dbReference type="InterPro" id="IPR000424">
    <property type="entry name" value="Primosome_PriB/ssb"/>
</dbReference>
<accession>A0A1Z3MKY5</accession>
<dbReference type="AlphaFoldDB" id="A0A1Z3MKY5"/>
<evidence type="ECO:0000256" key="3">
    <source>
        <dbReference type="RuleBase" id="RU000524"/>
    </source>
</evidence>
<dbReference type="CDD" id="cd04496">
    <property type="entry name" value="SSB_OBF"/>
    <property type="match status" value="1"/>
</dbReference>
<dbReference type="Pfam" id="PF00436">
    <property type="entry name" value="SSB"/>
    <property type="match status" value="1"/>
</dbReference>
<protein>
    <recommendedName>
        <fullName evidence="2 3">Single-stranded DNA-binding protein</fullName>
    </recommendedName>
</protein>
<evidence type="ECO:0000256" key="4">
    <source>
        <dbReference type="SAM" id="MobiDB-lite"/>
    </source>
</evidence>
<dbReference type="InterPro" id="IPR012340">
    <property type="entry name" value="NA-bd_OB-fold"/>
</dbReference>
<feature type="compositionally biased region" description="Low complexity" evidence="4">
    <location>
        <begin position="89"/>
        <end position="109"/>
    </location>
</feature>
<dbReference type="PANTHER" id="PTHR10302">
    <property type="entry name" value="SINGLE-STRANDED DNA-BINDING PROTEIN"/>
    <property type="match status" value="1"/>
</dbReference>
<dbReference type="InterPro" id="IPR011344">
    <property type="entry name" value="ssDNA-bd"/>
</dbReference>
<proteinExistence type="predicted"/>
<reference evidence="5" key="1">
    <citation type="submission" date="2017-02" db="EMBL/GenBank/DDBJ databases">
        <title>Emergence of VIM metallo-beta-lactamase producing Alcaligenes faecalis in GAZA, Palestine.</title>
        <authorList>
            <person name="Al Laham N."/>
            <person name="Chavda K."/>
            <person name="Cienfuegos V."/>
            <person name="Kreiswirth B."/>
            <person name="Chen L."/>
        </authorList>
    </citation>
    <scope>NUCLEOTIDE SEQUENCE</scope>
    <source>
        <strain evidence="5">GZAF1</strain>
        <plasmid evidence="5">pGZAF1_VIM</plasmid>
    </source>
</reference>
<keyword evidence="5" id="KW-0614">Plasmid</keyword>
<dbReference type="GO" id="GO:0003697">
    <property type="term" value="F:single-stranded DNA binding"/>
    <property type="evidence" value="ECO:0007669"/>
    <property type="project" value="InterPro"/>
</dbReference>
<dbReference type="PIRSF" id="PIRSF002070">
    <property type="entry name" value="SSB"/>
    <property type="match status" value="1"/>
</dbReference>
<dbReference type="NCBIfam" id="TIGR00621">
    <property type="entry name" value="ssb"/>
    <property type="match status" value="1"/>
</dbReference>
<dbReference type="GO" id="GO:0009295">
    <property type="term" value="C:nucleoid"/>
    <property type="evidence" value="ECO:0007669"/>
    <property type="project" value="TreeGrafter"/>
</dbReference>
<evidence type="ECO:0000256" key="1">
    <source>
        <dbReference type="ARBA" id="ARBA00023125"/>
    </source>
</evidence>
<dbReference type="EMBL" id="KY623659">
    <property type="protein sequence ID" value="ASD48460.1"/>
    <property type="molecule type" value="Genomic_DNA"/>
</dbReference>
<feature type="region of interest" description="Disordered" evidence="4">
    <location>
        <begin position="76"/>
        <end position="131"/>
    </location>
</feature>
<dbReference type="PROSITE" id="PS50935">
    <property type="entry name" value="SSB"/>
    <property type="match status" value="1"/>
</dbReference>
<feature type="compositionally biased region" description="Polar residues" evidence="4">
    <location>
        <begin position="110"/>
        <end position="121"/>
    </location>
</feature>
<sequence>MATTSTRKDRTNGEQIEETEWHRLVVFGRQAEIVRDYVRKGTQLYVEGSIKTQRWKDKETGAERSAVSINVMSFQMLGGGGNAQRQPSGQNGQGQRAQAQRPQPQRQANTNAYNQAKQGEQQEMLDDPIPF</sequence>
<evidence type="ECO:0000256" key="2">
    <source>
        <dbReference type="PIRNR" id="PIRNR002070"/>
    </source>
</evidence>
<name>A0A1Z3MKY5_ALCFA</name>
<dbReference type="PANTHER" id="PTHR10302:SF27">
    <property type="entry name" value="SINGLE-STRANDED DNA-BINDING PROTEIN"/>
    <property type="match status" value="1"/>
</dbReference>
<organism evidence="5">
    <name type="scientific">Alcaligenes faecalis</name>
    <dbReference type="NCBI Taxonomy" id="511"/>
    <lineage>
        <taxon>Bacteria</taxon>
        <taxon>Pseudomonadati</taxon>
        <taxon>Pseudomonadota</taxon>
        <taxon>Betaproteobacteria</taxon>
        <taxon>Burkholderiales</taxon>
        <taxon>Alcaligenaceae</taxon>
        <taxon>Alcaligenes</taxon>
    </lineage>
</organism>
<geneLocation type="plasmid" evidence="5">
    <name>pGZAF1_VIM</name>
</geneLocation>